<dbReference type="Proteomes" id="UP000318478">
    <property type="component" value="Unassembled WGS sequence"/>
</dbReference>
<feature type="signal peptide" evidence="2">
    <location>
        <begin position="1"/>
        <end position="28"/>
    </location>
</feature>
<evidence type="ECO:0000259" key="3">
    <source>
        <dbReference type="PROSITE" id="PS51766"/>
    </source>
</evidence>
<name>A0A5C5XX92_9BACT</name>
<dbReference type="InterPro" id="IPR036439">
    <property type="entry name" value="Dockerin_dom_sf"/>
</dbReference>
<feature type="chain" id="PRO_5022830465" description="Dockerin domain-containing protein" evidence="2">
    <location>
        <begin position="29"/>
        <end position="1462"/>
    </location>
</feature>
<feature type="transmembrane region" description="Helical" evidence="1">
    <location>
        <begin position="751"/>
        <end position="775"/>
    </location>
</feature>
<sequence length="1462" mass="149963" precursor="true">MTTLNKSTALFLVASLVAILSLGGRASAREGYWQGDVSSSWNTAGNWFVVGAPGDGGFVPQSAGGFNVRAVLGTDSPNGVLNTTTVSSPAITAALPATKQTIGGLYFGVRELDYTFNPPQLVNPEPADGALVGSLTISGGLLNNVSTTEAGVGADGRIVVGQDGRGFLTMTGGTLTGEALVVGGETFAGDSLGSSLVDLSGASTLSVNGTANLNRRLRVEGPDVNFSSAMQLQMGSASSYTAAITSATAHSPLKVTTFGQQAIVDGVLNVEFSGAAATRDPIASLGTKWTLIDVATPDTSVIAGGFTNVGSDGSVAVSGLDAAHEAPLGATYALRKSVSGGSALLELSYEAVLILTVDRDTGEMTVRNPYGGAIAIDSYSVASANGSMMTSYAGLGVSTPGAGDWIKPGGNNAGIVSEVKVPDQFPPVGNDDAYDLSAVPQVSLGIGFDKFAVAGDVSNFGDDGEDLVFLYGGPETGDQLVRGQIEYVGSKFENNLVLRVNPNTGAATLKNDSLETLVFDGFTISSADAALSAAQFTPLSGGTGSWQTDAEGTSGLSQVNFTGARTLTPGEEVSIGDISAAASPFATDAAQDGLAMQFILAEGLEPTANGGDYNEDGVVDAADYTVWRDSFGSSVSLPNENPDALTPGVVDDEDYDFWVSRYGALSGALPETSFRVGSIFFDATLAGAAAGAATAAPEPAACVLLLAGLAGVLSRRTRQRASRQDWSADGHQTLAFGNRGATTMHKQAAPLMAFALLATLVVTTPALAVTGGIALTNFDMELPGPAGEKTLAFETDGTPIPGVIPGWIFVGGAGGIGEVAGLGNEDFNDDVIGDSGTEGSGFAGHGQEMLLSTNDGRVYQIASGHSIANPSANQQYKIGFDVVDIFTIDANNAGVEMGFELTARVFAGAYPGTTLKSLAASPTDGFERFEILIPRNDASLTAGVLGQSLGIEFDTTSREFNAGVEKSWAGIDNVVMEITGVLPGDLNGDGAVNLTDATNLVANMQASTPFEANGDLNDDNVVDLNDFRLLKGLISASAGPSAGPATVPEPSAAVMLLGAIAACMATLVSRRRRVLQPVVAACLGVMLAAATAQQAQAVLLAYDPFAIGSNPSAGEYTETTFTGEPAVAVNPLAGQGPTIGPGSFFTGAWTLGSEGQAVQSTGLSYLGTPSEGGSVNGFGRTDRFFATPWTDDTEDTFYIGLQVNFGDTPDADMGYRAIEFFPPNETPGENRVADIGYNQFFSSFGSAQQSAATAKMQFNFNPSGVDQQIIQASPASFNDDGLNHLLVLKFELTTAANGDRVSLYFDPKTSVEPTIPNNLAENFDFVLGAIGAASFGNGGGATTVLDEIRVATTFADALPPDLPIPGDCNGDMVVDFVDYQCIFDNMNLPGGQTLAQGDVNGDGKTTIADFRFWKERRTDLSLGLGAGPLASGIVPEPASLGLAALIGILTTAGIGVRRRTLP</sequence>
<dbReference type="GO" id="GO:0000272">
    <property type="term" value="P:polysaccharide catabolic process"/>
    <property type="evidence" value="ECO:0007669"/>
    <property type="project" value="InterPro"/>
</dbReference>
<keyword evidence="2" id="KW-0732">Signal</keyword>
<comment type="caution">
    <text evidence="4">The sequence shown here is derived from an EMBL/GenBank/DDBJ whole genome shotgun (WGS) entry which is preliminary data.</text>
</comment>
<keyword evidence="1" id="KW-0472">Membrane</keyword>
<keyword evidence="1" id="KW-0812">Transmembrane</keyword>
<accession>A0A5C5XX92</accession>
<protein>
    <recommendedName>
        <fullName evidence="3">Dockerin domain-containing protein</fullName>
    </recommendedName>
</protein>
<evidence type="ECO:0000256" key="1">
    <source>
        <dbReference type="SAM" id="Phobius"/>
    </source>
</evidence>
<dbReference type="InterPro" id="IPR002105">
    <property type="entry name" value="Dockerin_1_rpt"/>
</dbReference>
<keyword evidence="1" id="KW-1133">Transmembrane helix</keyword>
<dbReference type="Gene3D" id="1.10.1330.10">
    <property type="entry name" value="Dockerin domain"/>
    <property type="match status" value="2"/>
</dbReference>
<evidence type="ECO:0000256" key="2">
    <source>
        <dbReference type="SAM" id="SignalP"/>
    </source>
</evidence>
<dbReference type="GO" id="GO:0004553">
    <property type="term" value="F:hydrolase activity, hydrolyzing O-glycosyl compounds"/>
    <property type="evidence" value="ECO:0007669"/>
    <property type="project" value="InterPro"/>
</dbReference>
<evidence type="ECO:0000313" key="4">
    <source>
        <dbReference type="EMBL" id="TWT66973.1"/>
    </source>
</evidence>
<keyword evidence="5" id="KW-1185">Reference proteome</keyword>
<proteinExistence type="predicted"/>
<dbReference type="PROSITE" id="PS51766">
    <property type="entry name" value="DOCKERIN"/>
    <property type="match status" value="1"/>
</dbReference>
<dbReference type="SUPFAM" id="SSF63446">
    <property type="entry name" value="Type I dockerin domain"/>
    <property type="match status" value="2"/>
</dbReference>
<feature type="domain" description="Dockerin" evidence="3">
    <location>
        <begin position="979"/>
        <end position="1041"/>
    </location>
</feature>
<evidence type="ECO:0000313" key="5">
    <source>
        <dbReference type="Proteomes" id="UP000318478"/>
    </source>
</evidence>
<dbReference type="EMBL" id="SJPO01000013">
    <property type="protein sequence ID" value="TWT66973.1"/>
    <property type="molecule type" value="Genomic_DNA"/>
</dbReference>
<dbReference type="CDD" id="cd14256">
    <property type="entry name" value="Dockerin_I"/>
    <property type="match status" value="1"/>
</dbReference>
<organism evidence="4 5">
    <name type="scientific">Posidoniimonas polymericola</name>
    <dbReference type="NCBI Taxonomy" id="2528002"/>
    <lineage>
        <taxon>Bacteria</taxon>
        <taxon>Pseudomonadati</taxon>
        <taxon>Planctomycetota</taxon>
        <taxon>Planctomycetia</taxon>
        <taxon>Pirellulales</taxon>
        <taxon>Lacipirellulaceae</taxon>
        <taxon>Posidoniimonas</taxon>
    </lineage>
</organism>
<dbReference type="InterPro" id="IPR016134">
    <property type="entry name" value="Dockerin_dom"/>
</dbReference>
<dbReference type="Pfam" id="PF00404">
    <property type="entry name" value="Dockerin_1"/>
    <property type="match status" value="2"/>
</dbReference>
<gene>
    <name evidence="4" type="ORF">Pla123a_44020</name>
</gene>
<reference evidence="4 5" key="1">
    <citation type="submission" date="2019-02" db="EMBL/GenBank/DDBJ databases">
        <title>Deep-cultivation of Planctomycetes and their phenomic and genomic characterization uncovers novel biology.</title>
        <authorList>
            <person name="Wiegand S."/>
            <person name="Jogler M."/>
            <person name="Boedeker C."/>
            <person name="Pinto D."/>
            <person name="Vollmers J."/>
            <person name="Rivas-Marin E."/>
            <person name="Kohn T."/>
            <person name="Peeters S.H."/>
            <person name="Heuer A."/>
            <person name="Rast P."/>
            <person name="Oberbeckmann S."/>
            <person name="Bunk B."/>
            <person name="Jeske O."/>
            <person name="Meyerdierks A."/>
            <person name="Storesund J.E."/>
            <person name="Kallscheuer N."/>
            <person name="Luecker S."/>
            <person name="Lage O.M."/>
            <person name="Pohl T."/>
            <person name="Merkel B.J."/>
            <person name="Hornburger P."/>
            <person name="Mueller R.-W."/>
            <person name="Bruemmer F."/>
            <person name="Labrenz M."/>
            <person name="Spormann A.M."/>
            <person name="Op Den Camp H."/>
            <person name="Overmann J."/>
            <person name="Amann R."/>
            <person name="Jetten M.S.M."/>
            <person name="Mascher T."/>
            <person name="Medema M.H."/>
            <person name="Devos D.P."/>
            <person name="Kaster A.-K."/>
            <person name="Ovreas L."/>
            <person name="Rohde M."/>
            <person name="Galperin M.Y."/>
            <person name="Jogler C."/>
        </authorList>
    </citation>
    <scope>NUCLEOTIDE SEQUENCE [LARGE SCALE GENOMIC DNA]</scope>
    <source>
        <strain evidence="4 5">Pla123a</strain>
    </source>
</reference>
<feature type="transmembrane region" description="Helical" evidence="1">
    <location>
        <begin position="685"/>
        <end position="713"/>
    </location>
</feature>